<dbReference type="RefSeq" id="WP_073071183.1">
    <property type="nucleotide sequence ID" value="NZ_MPPI01000010.1"/>
</dbReference>
<organism evidence="4 5">
    <name type="scientific">Phormidesmis priestleyi ULC007</name>
    <dbReference type="NCBI Taxonomy" id="1920490"/>
    <lineage>
        <taxon>Bacteria</taxon>
        <taxon>Bacillati</taxon>
        <taxon>Cyanobacteriota</taxon>
        <taxon>Cyanophyceae</taxon>
        <taxon>Leptolyngbyales</taxon>
        <taxon>Leptolyngbyaceae</taxon>
        <taxon>Phormidesmis</taxon>
    </lineage>
</organism>
<keyword evidence="2 3" id="KW-0802">TPR repeat</keyword>
<dbReference type="PROSITE" id="PS50005">
    <property type="entry name" value="TPR"/>
    <property type="match status" value="1"/>
</dbReference>
<reference evidence="4 5" key="2">
    <citation type="submission" date="2018-03" db="EMBL/GenBank/DDBJ databases">
        <title>The ancient ancestry and fast evolution of plastids.</title>
        <authorList>
            <person name="Moore K.R."/>
            <person name="Magnabosco C."/>
            <person name="Momper L."/>
            <person name="Gold D.A."/>
            <person name="Bosak T."/>
            <person name="Fournier G.P."/>
        </authorList>
    </citation>
    <scope>NUCLEOTIDE SEQUENCE [LARGE SCALE GENOMIC DNA]</scope>
    <source>
        <strain evidence="4 5">ULC007</strain>
    </source>
</reference>
<dbReference type="InterPro" id="IPR050498">
    <property type="entry name" value="Ycf3"/>
</dbReference>
<dbReference type="PANTHER" id="PTHR44858">
    <property type="entry name" value="TETRATRICOPEPTIDE REPEAT PROTEIN 6"/>
    <property type="match status" value="1"/>
</dbReference>
<accession>A0A2T1DHI4</accession>
<evidence type="ECO:0000256" key="2">
    <source>
        <dbReference type="ARBA" id="ARBA00022803"/>
    </source>
</evidence>
<dbReference type="OrthoDB" id="479590at2"/>
<dbReference type="AlphaFoldDB" id="A0A2T1DHI4"/>
<dbReference type="SUPFAM" id="SSF48452">
    <property type="entry name" value="TPR-like"/>
    <property type="match status" value="1"/>
</dbReference>
<evidence type="ECO:0000313" key="4">
    <source>
        <dbReference type="EMBL" id="PSB19970.1"/>
    </source>
</evidence>
<dbReference type="Pfam" id="PF13432">
    <property type="entry name" value="TPR_16"/>
    <property type="match status" value="1"/>
</dbReference>
<dbReference type="Pfam" id="PF00515">
    <property type="entry name" value="TPR_1"/>
    <property type="match status" value="1"/>
</dbReference>
<dbReference type="SMART" id="SM00028">
    <property type="entry name" value="TPR"/>
    <property type="match status" value="5"/>
</dbReference>
<comment type="caution">
    <text evidence="4">The sequence shown here is derived from an EMBL/GenBank/DDBJ whole genome shotgun (WGS) entry which is preliminary data.</text>
</comment>
<name>A0A2T1DHI4_9CYAN</name>
<keyword evidence="1" id="KW-0677">Repeat</keyword>
<dbReference type="InterPro" id="IPR019734">
    <property type="entry name" value="TPR_rpt"/>
</dbReference>
<dbReference type="GO" id="GO:0046813">
    <property type="term" value="P:receptor-mediated virion attachment to host cell"/>
    <property type="evidence" value="ECO:0007669"/>
    <property type="project" value="TreeGrafter"/>
</dbReference>
<dbReference type="Gene3D" id="1.25.40.10">
    <property type="entry name" value="Tetratricopeptide repeat domain"/>
    <property type="match status" value="2"/>
</dbReference>
<dbReference type="EMBL" id="PVWG01000008">
    <property type="protein sequence ID" value="PSB19970.1"/>
    <property type="molecule type" value="Genomic_DNA"/>
</dbReference>
<dbReference type="STRING" id="1920490.GCA_001895925_04031"/>
<dbReference type="PANTHER" id="PTHR44858:SF1">
    <property type="entry name" value="UDP-N-ACETYLGLUCOSAMINE--PEPTIDE N-ACETYLGLUCOSAMINYLTRANSFERASE SPINDLY-RELATED"/>
    <property type="match status" value="1"/>
</dbReference>
<evidence type="ECO:0000256" key="3">
    <source>
        <dbReference type="PROSITE-ProRule" id="PRU00339"/>
    </source>
</evidence>
<evidence type="ECO:0000313" key="5">
    <source>
        <dbReference type="Proteomes" id="UP000238634"/>
    </source>
</evidence>
<protein>
    <submittedName>
        <fullName evidence="4">Tetratricopeptide repeat protein</fullName>
    </submittedName>
</protein>
<dbReference type="PROSITE" id="PS50293">
    <property type="entry name" value="TPR_REGION"/>
    <property type="match status" value="1"/>
</dbReference>
<keyword evidence="5" id="KW-1185">Reference proteome</keyword>
<proteinExistence type="predicted"/>
<reference evidence="4 5" key="1">
    <citation type="submission" date="2018-02" db="EMBL/GenBank/DDBJ databases">
        <authorList>
            <person name="Cohen D.B."/>
            <person name="Kent A.D."/>
        </authorList>
    </citation>
    <scope>NUCLEOTIDE SEQUENCE [LARGE SCALE GENOMIC DNA]</scope>
    <source>
        <strain evidence="4 5">ULC007</strain>
    </source>
</reference>
<dbReference type="InterPro" id="IPR011990">
    <property type="entry name" value="TPR-like_helical_dom_sf"/>
</dbReference>
<gene>
    <name evidence="4" type="ORF">C7B65_09930</name>
</gene>
<feature type="repeat" description="TPR" evidence="3">
    <location>
        <begin position="30"/>
        <end position="63"/>
    </location>
</feature>
<dbReference type="GO" id="GO:0009279">
    <property type="term" value="C:cell outer membrane"/>
    <property type="evidence" value="ECO:0007669"/>
    <property type="project" value="TreeGrafter"/>
</dbReference>
<sequence length="228" mass="25572">MRVPQIRDFLIVILLASSFLNAKPLLAFTSVQYRERGIQYRDQGRFEEAIAAFQKAVELEPNNTKGRVSLGWTLHLAKQDRLAAETLEQAISLNPFEVETSNALGIVYLVSDRLTDAVMVHTWATLLAPENEIAHYNLSLAFWRLAAYDSAIASAKWAAKLEPNNPHPWVALAIAYWNNKEQSLAKQAYQQAIAQDGRYHDRAFLDNLDEAGFSSSQIKVSGQVLEAL</sequence>
<dbReference type="Proteomes" id="UP000238634">
    <property type="component" value="Unassembled WGS sequence"/>
</dbReference>
<evidence type="ECO:0000256" key="1">
    <source>
        <dbReference type="ARBA" id="ARBA00022737"/>
    </source>
</evidence>